<keyword evidence="5 6" id="KW-0472">Membrane</keyword>
<name>A0A1I0DLH9_9FIRM</name>
<evidence type="ECO:0000256" key="4">
    <source>
        <dbReference type="ARBA" id="ARBA00022989"/>
    </source>
</evidence>
<dbReference type="EMBL" id="FOHN01000015">
    <property type="protein sequence ID" value="SET33170.1"/>
    <property type="molecule type" value="Genomic_DNA"/>
</dbReference>
<feature type="transmembrane region" description="Helical" evidence="6">
    <location>
        <begin position="64"/>
        <end position="86"/>
    </location>
</feature>
<organism evidence="8 9">
    <name type="scientific">[Clostridium] polysaccharolyticum</name>
    <dbReference type="NCBI Taxonomy" id="29364"/>
    <lineage>
        <taxon>Bacteria</taxon>
        <taxon>Bacillati</taxon>
        <taxon>Bacillota</taxon>
        <taxon>Clostridia</taxon>
        <taxon>Lachnospirales</taxon>
        <taxon>Lachnospiraceae</taxon>
    </lineage>
</organism>
<feature type="transmembrane region" description="Helical" evidence="6">
    <location>
        <begin position="34"/>
        <end position="52"/>
    </location>
</feature>
<dbReference type="PANTHER" id="PTHR22911:SF6">
    <property type="entry name" value="SOLUTE CARRIER FAMILY 35 MEMBER G1"/>
    <property type="match status" value="1"/>
</dbReference>
<keyword evidence="3 6" id="KW-0812">Transmembrane</keyword>
<evidence type="ECO:0000313" key="9">
    <source>
        <dbReference type="Proteomes" id="UP000199800"/>
    </source>
</evidence>
<evidence type="ECO:0000256" key="2">
    <source>
        <dbReference type="ARBA" id="ARBA00007362"/>
    </source>
</evidence>
<feature type="transmembrane region" description="Helical" evidence="6">
    <location>
        <begin position="238"/>
        <end position="255"/>
    </location>
</feature>
<dbReference type="InterPro" id="IPR037185">
    <property type="entry name" value="EmrE-like"/>
</dbReference>
<comment type="subcellular location">
    <subcellularLocation>
        <location evidence="1">Membrane</location>
        <topology evidence="1">Multi-pass membrane protein</topology>
    </subcellularLocation>
</comment>
<comment type="similarity">
    <text evidence="2">Belongs to the EamA transporter family.</text>
</comment>
<feature type="domain" description="EamA" evidence="7">
    <location>
        <begin position="6"/>
        <end position="137"/>
    </location>
</feature>
<dbReference type="OrthoDB" id="5148831at2"/>
<dbReference type="InterPro" id="IPR000620">
    <property type="entry name" value="EamA_dom"/>
</dbReference>
<evidence type="ECO:0000256" key="3">
    <source>
        <dbReference type="ARBA" id="ARBA00022692"/>
    </source>
</evidence>
<feature type="transmembrane region" description="Helical" evidence="6">
    <location>
        <begin position="178"/>
        <end position="200"/>
    </location>
</feature>
<dbReference type="Pfam" id="PF00892">
    <property type="entry name" value="EamA"/>
    <property type="match status" value="2"/>
</dbReference>
<feature type="transmembrane region" description="Helical" evidence="6">
    <location>
        <begin position="146"/>
        <end position="166"/>
    </location>
</feature>
<keyword evidence="4 6" id="KW-1133">Transmembrane helix</keyword>
<protein>
    <submittedName>
        <fullName evidence="8">Permease of the drug/metabolite transporter (DMT) superfamily</fullName>
    </submittedName>
</protein>
<accession>A0A1I0DLH9</accession>
<feature type="transmembrane region" description="Helical" evidence="6">
    <location>
        <begin position="206"/>
        <end position="231"/>
    </location>
</feature>
<feature type="transmembrane region" description="Helical" evidence="6">
    <location>
        <begin position="121"/>
        <end position="140"/>
    </location>
</feature>
<reference evidence="8 9" key="1">
    <citation type="submission" date="2016-10" db="EMBL/GenBank/DDBJ databases">
        <authorList>
            <person name="de Groot N.N."/>
        </authorList>
    </citation>
    <scope>NUCLEOTIDE SEQUENCE [LARGE SCALE GENOMIC DNA]</scope>
    <source>
        <strain evidence="8 9">DSM 1801</strain>
    </source>
</reference>
<feature type="transmembrane region" description="Helical" evidence="6">
    <location>
        <begin position="261"/>
        <end position="279"/>
    </location>
</feature>
<evidence type="ECO:0000259" key="7">
    <source>
        <dbReference type="Pfam" id="PF00892"/>
    </source>
</evidence>
<evidence type="ECO:0000256" key="1">
    <source>
        <dbReference type="ARBA" id="ARBA00004141"/>
    </source>
</evidence>
<feature type="domain" description="EamA" evidence="7">
    <location>
        <begin position="151"/>
        <end position="278"/>
    </location>
</feature>
<sequence>MKAKYKGIIYILCAAFCFALMNTFVRLAGDIPSIQKAFFRNLVALFFAYGIMKKEHIKMEWKKGAGWCLFFRAFFGTIGVFCNFYAVDHLVLSDASMLNKMSPFFAIVFSYFILKERISMIQLISVLTAFTGCLFIIKPTFVFVDIVPAVIGLCGGLFAGIAYTMVRVLGNRGVKGPFIVFFFSTFSCLASVPFMIYHYVPMSGKQLVFLLLAGLSAAGGQFGITFAYIYAPAKEISIYDYSQVIFAAIFGYFLFGQVPDRYSFLGYVMICSMAVLMFWHNNRKTPHKI</sequence>
<dbReference type="RefSeq" id="WP_092478166.1">
    <property type="nucleotide sequence ID" value="NZ_FOHN01000015.1"/>
</dbReference>
<dbReference type="AlphaFoldDB" id="A0A1I0DLH9"/>
<evidence type="ECO:0000256" key="6">
    <source>
        <dbReference type="SAM" id="Phobius"/>
    </source>
</evidence>
<keyword evidence="9" id="KW-1185">Reference proteome</keyword>
<dbReference type="PANTHER" id="PTHR22911">
    <property type="entry name" value="ACYL-MALONYL CONDENSING ENZYME-RELATED"/>
    <property type="match status" value="1"/>
</dbReference>
<proteinExistence type="inferred from homology"/>
<dbReference type="STRING" id="29364.SAMN04487772_11542"/>
<evidence type="ECO:0000256" key="5">
    <source>
        <dbReference type="ARBA" id="ARBA00023136"/>
    </source>
</evidence>
<dbReference type="Proteomes" id="UP000199800">
    <property type="component" value="Unassembled WGS sequence"/>
</dbReference>
<gene>
    <name evidence="8" type="ORF">SAMN04487772_11542</name>
</gene>
<dbReference type="SUPFAM" id="SSF103481">
    <property type="entry name" value="Multidrug resistance efflux transporter EmrE"/>
    <property type="match status" value="2"/>
</dbReference>
<evidence type="ECO:0000313" key="8">
    <source>
        <dbReference type="EMBL" id="SET33170.1"/>
    </source>
</evidence>
<feature type="transmembrane region" description="Helical" evidence="6">
    <location>
        <begin position="7"/>
        <end position="28"/>
    </location>
</feature>
<dbReference type="GO" id="GO:0016020">
    <property type="term" value="C:membrane"/>
    <property type="evidence" value="ECO:0007669"/>
    <property type="project" value="UniProtKB-SubCell"/>
</dbReference>